<sequence>MSLNKRAIFDQLTYDILLATLKQIRLKKTMFSHIIVKKHYFMIQLRSNRNVHLSIFMDQWNMYETNTKIPGKLIHISHDDHGVKQSVYFLFTDDLRVRPLTDAEFQYQQPTFGFKSSTRVKYTDKLVDVIVRQFGRVMRQVVEIVQHADNKINQSSNTGGARSYKIKYKYLSHYATI</sequence>
<protein>
    <submittedName>
        <fullName evidence="1">Uncharacterized protein</fullName>
    </submittedName>
</protein>
<name>A0A3G4ZW80_9VIRU</name>
<accession>A0A3G4ZW80</accession>
<proteinExistence type="predicted"/>
<organism evidence="1">
    <name type="scientific">Faunusvirus sp</name>
    <dbReference type="NCBI Taxonomy" id="2487766"/>
    <lineage>
        <taxon>Viruses</taxon>
        <taxon>Varidnaviria</taxon>
        <taxon>Bamfordvirae</taxon>
        <taxon>Nucleocytoviricota</taxon>
        <taxon>Megaviricetes</taxon>
        <taxon>Imitervirales</taxon>
        <taxon>Mimiviridae</taxon>
    </lineage>
</organism>
<reference evidence="1" key="1">
    <citation type="submission" date="2018-10" db="EMBL/GenBank/DDBJ databases">
        <title>Hidden diversity of soil giant viruses.</title>
        <authorList>
            <person name="Schulz F."/>
            <person name="Alteio L."/>
            <person name="Goudeau D."/>
            <person name="Ryan E.M."/>
            <person name="Malmstrom R.R."/>
            <person name="Blanchard J."/>
            <person name="Woyke T."/>
        </authorList>
    </citation>
    <scope>NUCLEOTIDE SEQUENCE</scope>
    <source>
        <strain evidence="1">FNV1</strain>
    </source>
</reference>
<gene>
    <name evidence="1" type="ORF">Faunusvirus3_25</name>
</gene>
<dbReference type="EMBL" id="MK072134">
    <property type="protein sequence ID" value="AYV79145.1"/>
    <property type="molecule type" value="Genomic_DNA"/>
</dbReference>
<evidence type="ECO:0000313" key="1">
    <source>
        <dbReference type="EMBL" id="AYV79145.1"/>
    </source>
</evidence>